<evidence type="ECO:0000313" key="3">
    <source>
        <dbReference type="Proteomes" id="UP000735302"/>
    </source>
</evidence>
<protein>
    <submittedName>
        <fullName evidence="2">Uncharacterized protein</fullName>
    </submittedName>
</protein>
<dbReference type="EMBL" id="BLXT01006930">
    <property type="protein sequence ID" value="GFO34742.1"/>
    <property type="molecule type" value="Genomic_DNA"/>
</dbReference>
<sequence>MACFDTGIWRRDILSPPDSMASFPIPSQSAIIPYDSSPQQGDIRPSSPPSGHGAGGGVRTRDRRGPADLKADSLVTEPPTARDGVSWCNKLCMSRACCRDIS</sequence>
<proteinExistence type="predicted"/>
<name>A0AAV4CS79_9GAST</name>
<dbReference type="AlphaFoldDB" id="A0AAV4CS79"/>
<dbReference type="Proteomes" id="UP000735302">
    <property type="component" value="Unassembled WGS sequence"/>
</dbReference>
<organism evidence="2 3">
    <name type="scientific">Plakobranchus ocellatus</name>
    <dbReference type="NCBI Taxonomy" id="259542"/>
    <lineage>
        <taxon>Eukaryota</taxon>
        <taxon>Metazoa</taxon>
        <taxon>Spiralia</taxon>
        <taxon>Lophotrochozoa</taxon>
        <taxon>Mollusca</taxon>
        <taxon>Gastropoda</taxon>
        <taxon>Heterobranchia</taxon>
        <taxon>Euthyneura</taxon>
        <taxon>Panpulmonata</taxon>
        <taxon>Sacoglossa</taxon>
        <taxon>Placobranchoidea</taxon>
        <taxon>Plakobranchidae</taxon>
        <taxon>Plakobranchus</taxon>
    </lineage>
</organism>
<reference evidence="2 3" key="1">
    <citation type="journal article" date="2021" name="Elife">
        <title>Chloroplast acquisition without the gene transfer in kleptoplastic sea slugs, Plakobranchus ocellatus.</title>
        <authorList>
            <person name="Maeda T."/>
            <person name="Takahashi S."/>
            <person name="Yoshida T."/>
            <person name="Shimamura S."/>
            <person name="Takaki Y."/>
            <person name="Nagai Y."/>
            <person name="Toyoda A."/>
            <person name="Suzuki Y."/>
            <person name="Arimoto A."/>
            <person name="Ishii H."/>
            <person name="Satoh N."/>
            <person name="Nishiyama T."/>
            <person name="Hasebe M."/>
            <person name="Maruyama T."/>
            <person name="Minagawa J."/>
            <person name="Obokata J."/>
            <person name="Shigenobu S."/>
        </authorList>
    </citation>
    <scope>NUCLEOTIDE SEQUENCE [LARGE SCALE GENOMIC DNA]</scope>
</reference>
<keyword evidence="3" id="KW-1185">Reference proteome</keyword>
<feature type="compositionally biased region" description="Basic and acidic residues" evidence="1">
    <location>
        <begin position="59"/>
        <end position="71"/>
    </location>
</feature>
<accession>A0AAV4CS79</accession>
<evidence type="ECO:0000313" key="2">
    <source>
        <dbReference type="EMBL" id="GFO34742.1"/>
    </source>
</evidence>
<evidence type="ECO:0000256" key="1">
    <source>
        <dbReference type="SAM" id="MobiDB-lite"/>
    </source>
</evidence>
<feature type="region of interest" description="Disordered" evidence="1">
    <location>
        <begin position="12"/>
        <end position="82"/>
    </location>
</feature>
<gene>
    <name evidence="2" type="ORF">PoB_006124700</name>
</gene>
<comment type="caution">
    <text evidence="2">The sequence shown here is derived from an EMBL/GenBank/DDBJ whole genome shotgun (WGS) entry which is preliminary data.</text>
</comment>
<feature type="compositionally biased region" description="Polar residues" evidence="1">
    <location>
        <begin position="25"/>
        <end position="40"/>
    </location>
</feature>